<dbReference type="InterPro" id="IPR005811">
    <property type="entry name" value="SUCC_ACL_C"/>
</dbReference>
<comment type="caution">
    <text evidence="3">The sequence shown here is derived from an EMBL/GenBank/DDBJ whole genome shotgun (WGS) entry which is preliminary data.</text>
</comment>
<dbReference type="Gene3D" id="3.40.50.261">
    <property type="entry name" value="Succinyl-CoA synthetase domains"/>
    <property type="match status" value="2"/>
</dbReference>
<dbReference type="AlphaFoldDB" id="A0AAN6VMR7"/>
<dbReference type="FunFam" id="3.40.50.720:FF:000340">
    <property type="entry name" value="Succinyl-CoA synthetase subunit alpha"/>
    <property type="match status" value="1"/>
</dbReference>
<evidence type="ECO:0000256" key="1">
    <source>
        <dbReference type="SAM" id="MobiDB-lite"/>
    </source>
</evidence>
<accession>A0AAN6VMR7</accession>
<dbReference type="GO" id="GO:0005739">
    <property type="term" value="C:mitochondrion"/>
    <property type="evidence" value="ECO:0007669"/>
    <property type="project" value="TreeGrafter"/>
</dbReference>
<gene>
    <name evidence="3" type="ORF">C8A00DRAFT_43144</name>
</gene>
<dbReference type="Pfam" id="PF02629">
    <property type="entry name" value="CoA_binding"/>
    <property type="match status" value="1"/>
</dbReference>
<dbReference type="SUPFAM" id="SSF51735">
    <property type="entry name" value="NAD(P)-binding Rossmann-fold domains"/>
    <property type="match status" value="1"/>
</dbReference>
<dbReference type="Gene3D" id="3.30.470.20">
    <property type="entry name" value="ATP-grasp fold, B domain"/>
    <property type="match status" value="1"/>
</dbReference>
<reference evidence="3" key="1">
    <citation type="journal article" date="2023" name="Mol. Phylogenet. Evol.">
        <title>Genome-scale phylogeny and comparative genomics of the fungal order Sordariales.</title>
        <authorList>
            <person name="Hensen N."/>
            <person name="Bonometti L."/>
            <person name="Westerberg I."/>
            <person name="Brannstrom I.O."/>
            <person name="Guillou S."/>
            <person name="Cros-Aarteil S."/>
            <person name="Calhoun S."/>
            <person name="Haridas S."/>
            <person name="Kuo A."/>
            <person name="Mondo S."/>
            <person name="Pangilinan J."/>
            <person name="Riley R."/>
            <person name="LaButti K."/>
            <person name="Andreopoulos B."/>
            <person name="Lipzen A."/>
            <person name="Chen C."/>
            <person name="Yan M."/>
            <person name="Daum C."/>
            <person name="Ng V."/>
            <person name="Clum A."/>
            <person name="Steindorff A."/>
            <person name="Ohm R.A."/>
            <person name="Martin F."/>
            <person name="Silar P."/>
            <person name="Natvig D.O."/>
            <person name="Lalanne C."/>
            <person name="Gautier V."/>
            <person name="Ament-Velasquez S.L."/>
            <person name="Kruys A."/>
            <person name="Hutchinson M.I."/>
            <person name="Powell A.J."/>
            <person name="Barry K."/>
            <person name="Miller A.N."/>
            <person name="Grigoriev I.V."/>
            <person name="Debuchy R."/>
            <person name="Gladieux P."/>
            <person name="Hiltunen Thoren M."/>
            <person name="Johannesson H."/>
        </authorList>
    </citation>
    <scope>NUCLEOTIDE SEQUENCE</scope>
    <source>
        <strain evidence="3">CBS 538.74</strain>
    </source>
</reference>
<dbReference type="InterPro" id="IPR016102">
    <property type="entry name" value="Succinyl-CoA_synth-like"/>
</dbReference>
<dbReference type="GO" id="GO:0009361">
    <property type="term" value="C:succinate-CoA ligase complex (ADP-forming)"/>
    <property type="evidence" value="ECO:0007669"/>
    <property type="project" value="TreeGrafter"/>
</dbReference>
<feature type="domain" description="CoA-binding" evidence="2">
    <location>
        <begin position="129"/>
        <end position="223"/>
    </location>
</feature>
<evidence type="ECO:0000313" key="3">
    <source>
        <dbReference type="EMBL" id="KAK4154024.1"/>
    </source>
</evidence>
<feature type="region of interest" description="Disordered" evidence="1">
    <location>
        <begin position="346"/>
        <end position="367"/>
    </location>
</feature>
<keyword evidence="3" id="KW-0436">Ligase</keyword>
<dbReference type="InterPro" id="IPR003781">
    <property type="entry name" value="CoA-bd"/>
</dbReference>
<dbReference type="GO" id="GO:0004775">
    <property type="term" value="F:succinate-CoA ligase (ADP-forming) activity"/>
    <property type="evidence" value="ECO:0007669"/>
    <property type="project" value="TreeGrafter"/>
</dbReference>
<dbReference type="FunFam" id="3.40.50.261:FF:000001">
    <property type="entry name" value="Succinate--CoA ligase [ADP-forming] subunit beta"/>
    <property type="match status" value="1"/>
</dbReference>
<dbReference type="PRINTS" id="PR01798">
    <property type="entry name" value="SCOASYNTHASE"/>
</dbReference>
<reference evidence="3" key="2">
    <citation type="submission" date="2023-05" db="EMBL/GenBank/DDBJ databases">
        <authorList>
            <consortium name="Lawrence Berkeley National Laboratory"/>
            <person name="Steindorff A."/>
            <person name="Hensen N."/>
            <person name="Bonometti L."/>
            <person name="Westerberg I."/>
            <person name="Brannstrom I.O."/>
            <person name="Guillou S."/>
            <person name="Cros-Aarteil S."/>
            <person name="Calhoun S."/>
            <person name="Haridas S."/>
            <person name="Kuo A."/>
            <person name="Mondo S."/>
            <person name="Pangilinan J."/>
            <person name="Riley R."/>
            <person name="Labutti K."/>
            <person name="Andreopoulos B."/>
            <person name="Lipzen A."/>
            <person name="Chen C."/>
            <person name="Yanf M."/>
            <person name="Daum C."/>
            <person name="Ng V."/>
            <person name="Clum A."/>
            <person name="Ohm R."/>
            <person name="Martin F."/>
            <person name="Silar P."/>
            <person name="Natvig D."/>
            <person name="Lalanne C."/>
            <person name="Gautier V."/>
            <person name="Ament-Velasquez S.L."/>
            <person name="Kruys A."/>
            <person name="Hutchinson M.I."/>
            <person name="Powell A.J."/>
            <person name="Barry K."/>
            <person name="Miller A.N."/>
            <person name="Grigoriev I.V."/>
            <person name="Debuchy R."/>
            <person name="Gladieux P."/>
            <person name="Thoren M.H."/>
            <person name="Johannesson H."/>
        </authorList>
    </citation>
    <scope>NUCLEOTIDE SEQUENCE</scope>
    <source>
        <strain evidence="3">CBS 538.74</strain>
    </source>
</reference>
<dbReference type="SMART" id="SM00881">
    <property type="entry name" value="CoA_binding"/>
    <property type="match status" value="1"/>
</dbReference>
<dbReference type="GO" id="GO:0004776">
    <property type="term" value="F:succinate-CoA ligase (GDP-forming) activity"/>
    <property type="evidence" value="ECO:0007669"/>
    <property type="project" value="TreeGrafter"/>
</dbReference>
<feature type="region of interest" description="Disordered" evidence="1">
    <location>
        <begin position="1"/>
        <end position="26"/>
    </location>
</feature>
<dbReference type="InterPro" id="IPR036291">
    <property type="entry name" value="NAD(P)-bd_dom_sf"/>
</dbReference>
<dbReference type="SUPFAM" id="SSF52210">
    <property type="entry name" value="Succinyl-CoA synthetase domains"/>
    <property type="match status" value="2"/>
</dbReference>
<dbReference type="PANTHER" id="PTHR11117">
    <property type="entry name" value="SUCCINYL-COA LIGASE SUBUNIT ALPHA"/>
    <property type="match status" value="1"/>
</dbReference>
<feature type="compositionally biased region" description="Pro residues" evidence="1">
    <location>
        <begin position="8"/>
        <end position="18"/>
    </location>
</feature>
<dbReference type="GO" id="GO:0006099">
    <property type="term" value="P:tricarboxylic acid cycle"/>
    <property type="evidence" value="ECO:0007669"/>
    <property type="project" value="TreeGrafter"/>
</dbReference>
<proteinExistence type="predicted"/>
<keyword evidence="4" id="KW-1185">Reference proteome</keyword>
<protein>
    <submittedName>
        <fullName evidence="3">Succinyl-CoA ligase subunit alpha, mitochondrial</fullName>
    </submittedName>
</protein>
<dbReference type="Proteomes" id="UP001302745">
    <property type="component" value="Unassembled WGS sequence"/>
</dbReference>
<evidence type="ECO:0000259" key="2">
    <source>
        <dbReference type="SMART" id="SM00881"/>
    </source>
</evidence>
<dbReference type="PROSITE" id="PS51808">
    <property type="entry name" value="CHCH"/>
    <property type="match status" value="1"/>
</dbReference>
<dbReference type="Gene3D" id="3.40.50.720">
    <property type="entry name" value="NAD(P)-binding Rossmann-like Domain"/>
    <property type="match status" value="1"/>
</dbReference>
<dbReference type="Pfam" id="PF00549">
    <property type="entry name" value="Ligase_CoA"/>
    <property type="match status" value="2"/>
</dbReference>
<evidence type="ECO:0000313" key="4">
    <source>
        <dbReference type="Proteomes" id="UP001302745"/>
    </source>
</evidence>
<name>A0AAN6VMR7_9PEZI</name>
<sequence length="791" mass="84218">MSTFGSPGPLPSTRPVPPQRGSFPLDHDGECKDVMMSYLSCIKKVKGMNEDECRMLAKSYLACRMDRNLMARDEFKNLGFKEKTPAKQGNGGDTGVKGELRCPHPGRYRSLWTTSALQSYSDTLPNLRIGSHTRVIFQGFTGKQATANAKDSIAWGTNIVGGVTPGRTAEHLGLPVLPTVRSAVEQLKPDATAIYVAAHQAAAAIEEAIEAEVPLIVAVAEHIPLHDMLRIHSVLQSQSKSRLVGPNSPGIISAVGRCRIGFQPLPCFTPGRVGIVAKSGTLSYEAVASITRAGIGQSLCIGVGGDIVPGTDLREALSVLEQDPDTDAIALIGEIGGTGELAAADWKDVPDQDPTGSRSTVPGRSRQSKPVVALIAGVTETPGRIMGHAGAFTITGEPSAEAKIAALEAAGATIIDHPAKFGGALKARLEARATTTESTSTGGFGGQGLGRVQRRQFHTAARRPGHKKQSPPIMTGHQRRHLYISEDKSMDLLREVGRINCGTYSGSGVRKFLAIGIDRSTRSPCILASPAMGQDQSNNNSVKSYPFDYRRGLDELLIGRIASHMQMSARGSVLESLGRLVESLVAIFYDKEAFFLSTSVVERLGEIKVVGARFGFDDAAYRSCGRQVDLQNLRDIAAEDPAEVEAEKNGIVYIKLGGAGTVGTVVNGAGLAMNTVDALSGHATNFLDTGGKATSETVKQSFSVVLQDPRVRVIFVNIFGGLTLGDMIARGIIMAFKELSVSVPVVVRIRGTNEMEGQKLIAESGFPLYSFDDFEEAAAKAIELSKKLKLA</sequence>
<dbReference type="EMBL" id="MU856923">
    <property type="protein sequence ID" value="KAK4154024.1"/>
    <property type="molecule type" value="Genomic_DNA"/>
</dbReference>
<organism evidence="3 4">
    <name type="scientific">Chaetomidium leptoderma</name>
    <dbReference type="NCBI Taxonomy" id="669021"/>
    <lineage>
        <taxon>Eukaryota</taxon>
        <taxon>Fungi</taxon>
        <taxon>Dikarya</taxon>
        <taxon>Ascomycota</taxon>
        <taxon>Pezizomycotina</taxon>
        <taxon>Sordariomycetes</taxon>
        <taxon>Sordariomycetidae</taxon>
        <taxon>Sordariales</taxon>
        <taxon>Chaetomiaceae</taxon>
        <taxon>Chaetomidium</taxon>
    </lineage>
</organism>
<dbReference type="PANTHER" id="PTHR11117:SF6">
    <property type="entry name" value="SYNTHETASE SUBUNIT ALPHA, PUTATIVE (AFU_ORTHOLOGUE AFUA_1G10830)-RELATED"/>
    <property type="match status" value="1"/>
</dbReference>